<gene>
    <name evidence="1" type="ORF">FB45DRAFT_1098519</name>
</gene>
<proteinExistence type="predicted"/>
<sequence length="118" mass="12728">MNSTMRASGVNRDAFWMVAGPLGTADSILKLDLTGNHRDALVKEAEVYNSQPGSLQGGFLPSFYGCFQAQVASALTLIAIANYDVQLELSDITAILYLLSAPRTFLSDTVAGWLWVPT</sequence>
<protein>
    <submittedName>
        <fullName evidence="1">Uncharacterized protein</fullName>
    </submittedName>
</protein>
<dbReference type="EMBL" id="JARKIF010000002">
    <property type="protein sequence ID" value="KAJ7646598.1"/>
    <property type="molecule type" value="Genomic_DNA"/>
</dbReference>
<comment type="caution">
    <text evidence="1">The sequence shown here is derived from an EMBL/GenBank/DDBJ whole genome shotgun (WGS) entry which is preliminary data.</text>
</comment>
<name>A0AAD7CE53_9AGAR</name>
<dbReference type="AlphaFoldDB" id="A0AAD7CE53"/>
<keyword evidence="2" id="KW-1185">Reference proteome</keyword>
<accession>A0AAD7CE53</accession>
<evidence type="ECO:0000313" key="2">
    <source>
        <dbReference type="Proteomes" id="UP001221142"/>
    </source>
</evidence>
<reference evidence="1" key="1">
    <citation type="submission" date="2023-03" db="EMBL/GenBank/DDBJ databases">
        <title>Massive genome expansion in bonnet fungi (Mycena s.s.) driven by repeated elements and novel gene families across ecological guilds.</title>
        <authorList>
            <consortium name="Lawrence Berkeley National Laboratory"/>
            <person name="Harder C.B."/>
            <person name="Miyauchi S."/>
            <person name="Viragh M."/>
            <person name="Kuo A."/>
            <person name="Thoen E."/>
            <person name="Andreopoulos B."/>
            <person name="Lu D."/>
            <person name="Skrede I."/>
            <person name="Drula E."/>
            <person name="Henrissat B."/>
            <person name="Morin E."/>
            <person name="Kohler A."/>
            <person name="Barry K."/>
            <person name="LaButti K."/>
            <person name="Morin E."/>
            <person name="Salamov A."/>
            <person name="Lipzen A."/>
            <person name="Mereny Z."/>
            <person name="Hegedus B."/>
            <person name="Baldrian P."/>
            <person name="Stursova M."/>
            <person name="Weitz H."/>
            <person name="Taylor A."/>
            <person name="Grigoriev I.V."/>
            <person name="Nagy L.G."/>
            <person name="Martin F."/>
            <person name="Kauserud H."/>
        </authorList>
    </citation>
    <scope>NUCLEOTIDE SEQUENCE</scope>
    <source>
        <strain evidence="1">9284</strain>
    </source>
</reference>
<dbReference type="Proteomes" id="UP001221142">
    <property type="component" value="Unassembled WGS sequence"/>
</dbReference>
<evidence type="ECO:0000313" key="1">
    <source>
        <dbReference type="EMBL" id="KAJ7646598.1"/>
    </source>
</evidence>
<organism evidence="1 2">
    <name type="scientific">Roridomyces roridus</name>
    <dbReference type="NCBI Taxonomy" id="1738132"/>
    <lineage>
        <taxon>Eukaryota</taxon>
        <taxon>Fungi</taxon>
        <taxon>Dikarya</taxon>
        <taxon>Basidiomycota</taxon>
        <taxon>Agaricomycotina</taxon>
        <taxon>Agaricomycetes</taxon>
        <taxon>Agaricomycetidae</taxon>
        <taxon>Agaricales</taxon>
        <taxon>Marasmiineae</taxon>
        <taxon>Mycenaceae</taxon>
        <taxon>Roridomyces</taxon>
    </lineage>
</organism>